<proteinExistence type="predicted"/>
<keyword evidence="2" id="KW-1185">Reference proteome</keyword>
<reference evidence="1 2" key="1">
    <citation type="submission" date="2019-10" db="EMBL/GenBank/DDBJ databases">
        <authorList>
            <person name="Palmer J.M."/>
        </authorList>
    </citation>
    <scope>NUCLEOTIDE SEQUENCE [LARGE SCALE GENOMIC DNA]</scope>
    <source>
        <strain evidence="1 2">TWF694</strain>
    </source>
</reference>
<comment type="caution">
    <text evidence="1">The sequence shown here is derived from an EMBL/GenBank/DDBJ whole genome shotgun (WGS) entry which is preliminary data.</text>
</comment>
<organism evidence="1 2">
    <name type="scientific">Orbilia ellipsospora</name>
    <dbReference type="NCBI Taxonomy" id="2528407"/>
    <lineage>
        <taxon>Eukaryota</taxon>
        <taxon>Fungi</taxon>
        <taxon>Dikarya</taxon>
        <taxon>Ascomycota</taxon>
        <taxon>Pezizomycotina</taxon>
        <taxon>Orbiliomycetes</taxon>
        <taxon>Orbiliales</taxon>
        <taxon>Orbiliaceae</taxon>
        <taxon>Orbilia</taxon>
    </lineage>
</organism>
<dbReference type="Proteomes" id="UP001365542">
    <property type="component" value="Unassembled WGS sequence"/>
</dbReference>
<dbReference type="AlphaFoldDB" id="A0AAV9X7A6"/>
<name>A0AAV9X7A6_9PEZI</name>
<sequence length="154" mass="17716">MPFLAYSRVHVDQYVPVDRSSFHLPAFPAKTPISQHLLPSLCKIKYIAARPRLFFQPLSMQTQALSSPIQVHNLNICRHLVTLHQTSWSVPSLPLAQEIQEREHLSTQEHIFSEHPCARSVLLCLSSHPSDLLESFWYLNFSSVLVEPQNRAFF</sequence>
<evidence type="ECO:0000313" key="2">
    <source>
        <dbReference type="Proteomes" id="UP001365542"/>
    </source>
</evidence>
<accession>A0AAV9X7A6</accession>
<evidence type="ECO:0000313" key="1">
    <source>
        <dbReference type="EMBL" id="KAK6537536.1"/>
    </source>
</evidence>
<protein>
    <submittedName>
        <fullName evidence="1">Uncharacterized protein</fullName>
    </submittedName>
</protein>
<gene>
    <name evidence="1" type="ORF">TWF694_011718</name>
</gene>
<dbReference type="EMBL" id="JAVHJO010000009">
    <property type="protein sequence ID" value="KAK6537536.1"/>
    <property type="molecule type" value="Genomic_DNA"/>
</dbReference>